<sequence>MASATASSYLQQWFSRVGNSRIQLDVDESFALKNSQVDLLVPLYDQKNKLLFTQGSLHRTNERMQTNLGLGMRWFQPDYMLGANSFLDYDLSRSHSRIGLGVEYRRDYLKLAANSYHRLSGWKDSKDLDDYQERAANGWDIRSEAWLPSYPHVGAKLSYEQYYGDEVGLFGSDKRRANPQAVTAGLSYTPFPLLTINAERRRGTSDERDSKIGLQLNYQLGTAWQQQINPDNVSALRTLQGSRYDFVDRNNNIVLEYRKKRNH</sequence>
<reference evidence="3" key="1">
    <citation type="submission" date="2024-02" db="EMBL/GenBank/DDBJ databases">
        <authorList>
            <consortium name="Clinical and Environmental Microbiology Branch: Whole genome sequencing antimicrobial resistance pathogens in the healthcare setting"/>
        </authorList>
    </citation>
    <scope>NUCLEOTIDE SEQUENCE</scope>
    <source>
        <strain evidence="3">2021GO-0154</strain>
    </source>
</reference>
<accession>A0AAI9DEX3</accession>
<evidence type="ECO:0000259" key="2">
    <source>
        <dbReference type="Pfam" id="PF11924"/>
    </source>
</evidence>
<dbReference type="InterPro" id="IPR051715">
    <property type="entry name" value="Intimin-Invasin_domain"/>
</dbReference>
<gene>
    <name evidence="3" type="ORF">RG298_003642</name>
</gene>
<evidence type="ECO:0000256" key="1">
    <source>
        <dbReference type="ARBA" id="ARBA00010116"/>
    </source>
</evidence>
<dbReference type="AlphaFoldDB" id="A0AAI9DEX3"/>
<dbReference type="InterPro" id="IPR024519">
    <property type="entry name" value="IAT_beta"/>
</dbReference>
<dbReference type="PANTHER" id="PTHR39576:SF2">
    <property type="entry name" value="ATTACHING AND EFFACING PROTEIN HOMOLOG-RELATED"/>
    <property type="match status" value="1"/>
</dbReference>
<dbReference type="GO" id="GO:0009279">
    <property type="term" value="C:cell outer membrane"/>
    <property type="evidence" value="ECO:0007669"/>
    <property type="project" value="TreeGrafter"/>
</dbReference>
<dbReference type="PRINTS" id="PR01369">
    <property type="entry name" value="INTIMIN"/>
</dbReference>
<dbReference type="PANTHER" id="PTHR39576">
    <property type="entry name" value="ATTACHING AND EFFACING PROTEIN HOMOLOG-RELATED-RELATED"/>
    <property type="match status" value="1"/>
</dbReference>
<feature type="domain" description="Inverse autotransporter beta-domain" evidence="2">
    <location>
        <begin position="3"/>
        <end position="251"/>
    </location>
</feature>
<comment type="caution">
    <text evidence="3">The sequence shown here is derived from an EMBL/GenBank/DDBJ whole genome shotgun (WGS) entry which is preliminary data.</text>
</comment>
<comment type="similarity">
    <text evidence="1">Belongs to the intimin/invasin family.</text>
</comment>
<dbReference type="GO" id="GO:0007155">
    <property type="term" value="P:cell adhesion"/>
    <property type="evidence" value="ECO:0007669"/>
    <property type="project" value="InterPro"/>
</dbReference>
<dbReference type="FunFam" id="2.40.160.160:FF:000001">
    <property type="entry name" value="Intimin-like inverse autotransporter SinH"/>
    <property type="match status" value="1"/>
</dbReference>
<dbReference type="InterPro" id="IPR038177">
    <property type="entry name" value="IAT_beta_sf"/>
</dbReference>
<dbReference type="Gene3D" id="2.40.160.160">
    <property type="entry name" value="Inverse autotransporter, beta-domain"/>
    <property type="match status" value="1"/>
</dbReference>
<dbReference type="EMBL" id="ABMABF030000014">
    <property type="protein sequence ID" value="EMJ5135869.1"/>
    <property type="molecule type" value="Genomic_DNA"/>
</dbReference>
<evidence type="ECO:0000313" key="3">
    <source>
        <dbReference type="EMBL" id="EMJ5135869.1"/>
    </source>
</evidence>
<name>A0AAI9DEX3_PROST</name>
<proteinExistence type="inferred from homology"/>
<protein>
    <submittedName>
        <fullName evidence="3">Inverse autotransporter beta domain-containing protein</fullName>
    </submittedName>
</protein>
<dbReference type="InterPro" id="IPR003535">
    <property type="entry name" value="Intimin/invasin_bac"/>
</dbReference>
<organism evidence="3">
    <name type="scientific">Providencia stuartii</name>
    <dbReference type="NCBI Taxonomy" id="588"/>
    <lineage>
        <taxon>Bacteria</taxon>
        <taxon>Pseudomonadati</taxon>
        <taxon>Pseudomonadota</taxon>
        <taxon>Gammaproteobacteria</taxon>
        <taxon>Enterobacterales</taxon>
        <taxon>Morganellaceae</taxon>
        <taxon>Providencia</taxon>
    </lineage>
</organism>
<dbReference type="Pfam" id="PF11924">
    <property type="entry name" value="IAT_beta"/>
    <property type="match status" value="1"/>
</dbReference>